<feature type="region of interest" description="Disordered" evidence="1">
    <location>
        <begin position="44"/>
        <end position="94"/>
    </location>
</feature>
<evidence type="ECO:0000313" key="2">
    <source>
        <dbReference type="EMBL" id="TYK13926.1"/>
    </source>
</evidence>
<sequence>MRKKREETLTLIPPPPSPPSLCSPSAAAPTRTRVSLRCAANPSRLCLSPSPSAASSTKCPRAPSTSFEASASQPFRSRQSSSISIRPNRTGRQSSRIFAKRVVRRSCTARPEPPFSGHSQPDCLSVSFGYTTDQFVLGVSFGSPKTRYVLTGSQIARARKHASSGAEVEVRASWRLTRSGHG</sequence>
<name>A0A5D3CU50_CUCMM</name>
<evidence type="ECO:0000256" key="1">
    <source>
        <dbReference type="SAM" id="MobiDB-lite"/>
    </source>
</evidence>
<gene>
    <name evidence="2" type="ORF">E5676_scaffold832G001250</name>
</gene>
<protein>
    <submittedName>
        <fullName evidence="2">Uncharacterized protein</fullName>
    </submittedName>
</protein>
<feature type="region of interest" description="Disordered" evidence="1">
    <location>
        <begin position="1"/>
        <end position="28"/>
    </location>
</feature>
<organism evidence="2 3">
    <name type="scientific">Cucumis melo var. makuwa</name>
    <name type="common">Oriental melon</name>
    <dbReference type="NCBI Taxonomy" id="1194695"/>
    <lineage>
        <taxon>Eukaryota</taxon>
        <taxon>Viridiplantae</taxon>
        <taxon>Streptophyta</taxon>
        <taxon>Embryophyta</taxon>
        <taxon>Tracheophyta</taxon>
        <taxon>Spermatophyta</taxon>
        <taxon>Magnoliopsida</taxon>
        <taxon>eudicotyledons</taxon>
        <taxon>Gunneridae</taxon>
        <taxon>Pentapetalae</taxon>
        <taxon>rosids</taxon>
        <taxon>fabids</taxon>
        <taxon>Cucurbitales</taxon>
        <taxon>Cucurbitaceae</taxon>
        <taxon>Benincaseae</taxon>
        <taxon>Cucumis</taxon>
    </lineage>
</organism>
<reference evidence="2 3" key="1">
    <citation type="submission" date="2019-08" db="EMBL/GenBank/DDBJ databases">
        <title>Draft genome sequences of two oriental melons (Cucumis melo L. var makuwa).</title>
        <authorList>
            <person name="Kwon S.-Y."/>
        </authorList>
    </citation>
    <scope>NUCLEOTIDE SEQUENCE [LARGE SCALE GENOMIC DNA]</scope>
    <source>
        <strain evidence="3">cv. Chang Bougi</strain>
        <tissue evidence="2">Leaf</tissue>
    </source>
</reference>
<dbReference type="EMBL" id="SSTD01009720">
    <property type="protein sequence ID" value="TYK13926.1"/>
    <property type="molecule type" value="Genomic_DNA"/>
</dbReference>
<feature type="compositionally biased region" description="Pro residues" evidence="1">
    <location>
        <begin position="12"/>
        <end position="21"/>
    </location>
</feature>
<feature type="compositionally biased region" description="Low complexity" evidence="1">
    <location>
        <begin position="69"/>
        <end position="87"/>
    </location>
</feature>
<dbReference type="AlphaFoldDB" id="A0A5D3CU50"/>
<evidence type="ECO:0000313" key="3">
    <source>
        <dbReference type="Proteomes" id="UP000321947"/>
    </source>
</evidence>
<accession>A0A5D3CU50</accession>
<dbReference type="Proteomes" id="UP000321947">
    <property type="component" value="Unassembled WGS sequence"/>
</dbReference>
<proteinExistence type="predicted"/>
<comment type="caution">
    <text evidence="2">The sequence shown here is derived from an EMBL/GenBank/DDBJ whole genome shotgun (WGS) entry which is preliminary data.</text>
</comment>